<gene>
    <name evidence="6" type="ORF">niasHT_002049</name>
</gene>
<dbReference type="Proteomes" id="UP001620626">
    <property type="component" value="Unassembled WGS sequence"/>
</dbReference>
<accession>A0ABD2M2Z5</accession>
<dbReference type="Gene3D" id="2.30.42.10">
    <property type="match status" value="7"/>
</dbReference>
<evidence type="ECO:0000313" key="6">
    <source>
        <dbReference type="EMBL" id="KAL3121821.1"/>
    </source>
</evidence>
<evidence type="ECO:0000256" key="2">
    <source>
        <dbReference type="ARBA" id="ARBA00022490"/>
    </source>
</evidence>
<dbReference type="InterPro" id="IPR041489">
    <property type="entry name" value="PDZ_6"/>
</dbReference>
<feature type="compositionally biased region" description="Acidic residues" evidence="4">
    <location>
        <begin position="1278"/>
        <end position="1301"/>
    </location>
</feature>
<feature type="compositionally biased region" description="Polar residues" evidence="4">
    <location>
        <begin position="551"/>
        <end position="567"/>
    </location>
</feature>
<dbReference type="InterPro" id="IPR036034">
    <property type="entry name" value="PDZ_sf"/>
</dbReference>
<dbReference type="EMBL" id="JBICBT010000177">
    <property type="protein sequence ID" value="KAL3121821.1"/>
    <property type="molecule type" value="Genomic_DNA"/>
</dbReference>
<evidence type="ECO:0000256" key="3">
    <source>
        <dbReference type="ARBA" id="ARBA00022737"/>
    </source>
</evidence>
<feature type="domain" description="PDZ" evidence="5">
    <location>
        <begin position="580"/>
        <end position="656"/>
    </location>
</feature>
<feature type="domain" description="PDZ" evidence="5">
    <location>
        <begin position="250"/>
        <end position="344"/>
    </location>
</feature>
<feature type="domain" description="PDZ" evidence="5">
    <location>
        <begin position="148"/>
        <end position="223"/>
    </location>
</feature>
<dbReference type="GO" id="GO:0005737">
    <property type="term" value="C:cytoplasm"/>
    <property type="evidence" value="ECO:0007669"/>
    <property type="project" value="UniProtKB-SubCell"/>
</dbReference>
<feature type="region of interest" description="Disordered" evidence="4">
    <location>
        <begin position="1271"/>
        <end position="1301"/>
    </location>
</feature>
<evidence type="ECO:0000256" key="4">
    <source>
        <dbReference type="SAM" id="MobiDB-lite"/>
    </source>
</evidence>
<feature type="region of interest" description="Disordered" evidence="4">
    <location>
        <begin position="530"/>
        <end position="569"/>
    </location>
</feature>
<organism evidence="6 7">
    <name type="scientific">Heterodera trifolii</name>
    <dbReference type="NCBI Taxonomy" id="157864"/>
    <lineage>
        <taxon>Eukaryota</taxon>
        <taxon>Metazoa</taxon>
        <taxon>Ecdysozoa</taxon>
        <taxon>Nematoda</taxon>
        <taxon>Chromadorea</taxon>
        <taxon>Rhabditida</taxon>
        <taxon>Tylenchina</taxon>
        <taxon>Tylenchomorpha</taxon>
        <taxon>Tylenchoidea</taxon>
        <taxon>Heteroderidae</taxon>
        <taxon>Heteroderinae</taxon>
        <taxon>Heterodera</taxon>
    </lineage>
</organism>
<proteinExistence type="predicted"/>
<feature type="domain" description="PDZ" evidence="5">
    <location>
        <begin position="360"/>
        <end position="450"/>
    </location>
</feature>
<dbReference type="InterPro" id="IPR043545">
    <property type="entry name" value="GRIP1/2"/>
</dbReference>
<dbReference type="PANTHER" id="PTHR46227:SF2">
    <property type="entry name" value="FI03335P"/>
    <property type="match status" value="1"/>
</dbReference>
<feature type="domain" description="PDZ" evidence="5">
    <location>
        <begin position="828"/>
        <end position="912"/>
    </location>
</feature>
<feature type="compositionally biased region" description="Polar residues" evidence="4">
    <location>
        <begin position="532"/>
        <end position="542"/>
    </location>
</feature>
<reference evidence="6 7" key="1">
    <citation type="submission" date="2024-10" db="EMBL/GenBank/DDBJ databases">
        <authorList>
            <person name="Kim D."/>
        </authorList>
    </citation>
    <scope>NUCLEOTIDE SEQUENCE [LARGE SCALE GENOMIC DNA]</scope>
    <source>
        <strain evidence="6">BH-2024</strain>
    </source>
</reference>
<dbReference type="PANTHER" id="PTHR46227">
    <property type="entry name" value="GLUTAMATE RECEPTOR-INTERACTING PROTEIN GRIP"/>
    <property type="match status" value="1"/>
</dbReference>
<protein>
    <recommendedName>
        <fullName evidence="5">PDZ domain-containing protein</fullName>
    </recommendedName>
</protein>
<comment type="subcellular location">
    <subcellularLocation>
        <location evidence="1">Cytoplasm</location>
    </subcellularLocation>
</comment>
<comment type="caution">
    <text evidence="6">The sequence shown here is derived from an EMBL/GenBank/DDBJ whole genome shotgun (WGS) entry which is preliminary data.</text>
</comment>
<evidence type="ECO:0000259" key="5">
    <source>
        <dbReference type="PROSITE" id="PS50106"/>
    </source>
</evidence>
<dbReference type="SMART" id="SM00228">
    <property type="entry name" value="PDZ"/>
    <property type="match status" value="7"/>
</dbReference>
<sequence>MEKESAKEWVDSTAAQFGQTLAQSVGGRPSFWPSPFVLRDSFHFFGISLRTPSEYYHFLEMTKDEKSEMNLKDGEEKQQKQSELSFGGERRKSARIWQEKEQRKRRMNQSSNLSTVSAVDHFVCTCALPSTSSAPSKCQRAPLFGKIFVQVRKSPGQPLGLGIAGGVDRPIGPIVSFLRPGFIAHRCDQIQVGDRIVSINGVNVGTLTHGQILALLRNGGSDLVDLELEYELDKDATESSRNEAALQRKTVELELVDEKSADGWGNFGLTVRGGAYGPDPTKSRPLIVTSIRAGGAAHREGRLRVGDRLTAIDGVSVRECTLAAAFGALRSASRAGRLLLTVEYDVSQLNSLRWTGDTLKLEIEKVPGIDFGAELDIRHSLSNGHTKRSSVTVKGIVPASVADRCGAIQIGDELLAIDGITLEMISGMAEAYQLLRSESAVLRLELVPTKERRERQNGEKNVQNEKKRLAKLDGMGPSQKLIPLLLPPLIAPVRFPPFSLPSLFRLPSLPLPSFSPRLIRARQLRVEEEKATTNLRRQNTKNGTKKHCQESGRTSAGSVSARLSSAPDSMGTICHSESMEVTLNQDNTNKWSSFGIVLGKRRSGECCDADGTVPMPLLIERVERGSPAEKSGVLQPGDRIISINEWNTADGTVEEAQVNQAKPSQDIWLLRLFWLTISREFAFPHFHFFLFLHLLCACSFSSARSVILLVEFSVIESVLPPGPGTLFVVRLAKRGSSLGIVCRSEHKGAAKGEPLIISDIRMGSVAHRCGSIQSGDRIHSIDDIPLGACTVEESVRLLHRSAPIVKLCIAKGGGEEQDLLLGTSHSVVYSVEMCRRGRPLGVTIASAGGISDPIVISRLMPGELAERTGALHVGDRIVAINGEPIEGKKVGHVTQMLQQCADPLNIKLCRAESSHEPGQIGQMPSVGHCFSTKTANWCSATELRFSNGIDETYEDTPKMGTPLKSVDSAVDSMEDSPPIGNKQNNLRHGTARLAHLRPSTSNNFQQVDRLSEQCCAGWDSGLSSAAATDSQSGGGQQQHNAATCQSTDVARTSLEERCCVCRNEQRSCPTTASTSPEWSTLTEKEDKEDWVRILDALETVGEEEMLRKLEECILSGQASNYTTNRGAKKCSNDFANFTQNGFFSCRFPSNFAIKGMNSLKTPLASTNYHAGESVRNIASVTLPRPQTPGEKQKGEQMCHNGNTFVVELPPPMPSPRAASNALALLTQLNSNGKVGEVSSTVPPIIPSHNASTFAPSADEEEHHRVRCSSVVPFITSPTEDDGNCEQEEEENEANEEEEDQFDSEVFTIQLCRCPYTKSFGFSVCDGTADEAARGEREQQRHGGIYVKSVVKDGPADKSGRVLPGDRILNINRRSIQFLTCDLALPLLATDRVELLLSRKRTKKGGLFKKRND</sequence>
<name>A0ABD2M2Z5_9BILA</name>
<dbReference type="PROSITE" id="PS50106">
    <property type="entry name" value="PDZ"/>
    <property type="match status" value="7"/>
</dbReference>
<evidence type="ECO:0000313" key="7">
    <source>
        <dbReference type="Proteomes" id="UP001620626"/>
    </source>
</evidence>
<keyword evidence="3" id="KW-0677">Repeat</keyword>
<feature type="compositionally biased region" description="Basic and acidic residues" evidence="4">
    <location>
        <begin position="67"/>
        <end position="80"/>
    </location>
</feature>
<feature type="region of interest" description="Disordered" evidence="4">
    <location>
        <begin position="67"/>
        <end position="92"/>
    </location>
</feature>
<keyword evidence="7" id="KW-1185">Reference proteome</keyword>
<dbReference type="SUPFAM" id="SSF50156">
    <property type="entry name" value="PDZ domain-like"/>
    <property type="match status" value="7"/>
</dbReference>
<dbReference type="Pfam" id="PF00595">
    <property type="entry name" value="PDZ"/>
    <property type="match status" value="6"/>
</dbReference>
<keyword evidence="2" id="KW-0963">Cytoplasm</keyword>
<feature type="domain" description="PDZ" evidence="5">
    <location>
        <begin position="1307"/>
        <end position="1402"/>
    </location>
</feature>
<evidence type="ECO:0000256" key="1">
    <source>
        <dbReference type="ARBA" id="ARBA00004496"/>
    </source>
</evidence>
<feature type="domain" description="PDZ" evidence="5">
    <location>
        <begin position="728"/>
        <end position="813"/>
    </location>
</feature>
<dbReference type="Pfam" id="PF17820">
    <property type="entry name" value="PDZ_6"/>
    <property type="match status" value="1"/>
</dbReference>
<dbReference type="InterPro" id="IPR001478">
    <property type="entry name" value="PDZ"/>
</dbReference>